<gene>
    <name evidence="3" type="ORF">B4U79_02386</name>
    <name evidence="4" type="ORF">B4U79_06037</name>
</gene>
<evidence type="ECO:0000313" key="5">
    <source>
        <dbReference type="Proteomes" id="UP000285301"/>
    </source>
</evidence>
<dbReference type="PANTHER" id="PTHR45828:SF40">
    <property type="entry name" value="REELIN DOMAIN-CONTAINING PROTEIN"/>
    <property type="match status" value="1"/>
</dbReference>
<comment type="caution">
    <text evidence="4">The sequence shown here is derived from an EMBL/GenBank/DDBJ whole genome shotgun (WGS) entry which is preliminary data.</text>
</comment>
<dbReference type="Pfam" id="PF02014">
    <property type="entry name" value="Reeler"/>
    <property type="match status" value="1"/>
</dbReference>
<dbReference type="Gene3D" id="2.60.40.4060">
    <property type="entry name" value="Reeler domain"/>
    <property type="match status" value="1"/>
</dbReference>
<dbReference type="InterPro" id="IPR042307">
    <property type="entry name" value="Reeler_sf"/>
</dbReference>
<dbReference type="EMBL" id="NCKU01000052">
    <property type="protein sequence ID" value="RWS17622.1"/>
    <property type="molecule type" value="Genomic_DNA"/>
</dbReference>
<accession>A0A3S4RLD8</accession>
<dbReference type="InterPro" id="IPR002861">
    <property type="entry name" value="Reeler_dom"/>
</dbReference>
<keyword evidence="1" id="KW-0732">Signal</keyword>
<reference evidence="4" key="2">
    <citation type="submission" date="2018-11" db="EMBL/GenBank/DDBJ databases">
        <title>Trombidioid mite genomics.</title>
        <authorList>
            <person name="Dong X."/>
        </authorList>
    </citation>
    <scope>NUCLEOTIDE SEQUENCE</scope>
    <source>
        <strain evidence="4">UoL-WK</strain>
    </source>
</reference>
<sequence length="169" mass="19146">MHFRFAIAAVLYYYLTSCYVRCFPSGAPHESCETLSPERGHKAPSQPVQYAPFSVVATARNFEPGERIGVEIFQRDSRENFKGFMVQALDAYLHQPIGQFVPTHGMKLLRECAAVSHSDSRPKKAVNLVWQAPPDHSGEVIFRATIVQSKELYYANILAHNAQEYYFST</sequence>
<dbReference type="AlphaFoldDB" id="A0A3S4RLD8"/>
<protein>
    <submittedName>
        <fullName evidence="4">Putative ferric-chelate reductase 1-like protein</fullName>
    </submittedName>
</protein>
<dbReference type="Proteomes" id="UP000285301">
    <property type="component" value="Unassembled WGS sequence"/>
</dbReference>
<evidence type="ECO:0000313" key="3">
    <source>
        <dbReference type="EMBL" id="RWS17610.1"/>
    </source>
</evidence>
<evidence type="ECO:0000259" key="2">
    <source>
        <dbReference type="PROSITE" id="PS51019"/>
    </source>
</evidence>
<dbReference type="PANTHER" id="PTHR45828">
    <property type="entry name" value="CYTOCHROME B561/FERRIC REDUCTASE TRANSMEMBRANE"/>
    <property type="match status" value="1"/>
</dbReference>
<organism evidence="4 5">
    <name type="scientific">Dinothrombium tinctorium</name>
    <dbReference type="NCBI Taxonomy" id="1965070"/>
    <lineage>
        <taxon>Eukaryota</taxon>
        <taxon>Metazoa</taxon>
        <taxon>Ecdysozoa</taxon>
        <taxon>Arthropoda</taxon>
        <taxon>Chelicerata</taxon>
        <taxon>Arachnida</taxon>
        <taxon>Acari</taxon>
        <taxon>Acariformes</taxon>
        <taxon>Trombidiformes</taxon>
        <taxon>Prostigmata</taxon>
        <taxon>Anystina</taxon>
        <taxon>Parasitengona</taxon>
        <taxon>Trombidioidea</taxon>
        <taxon>Trombidiidae</taxon>
        <taxon>Dinothrombium</taxon>
    </lineage>
</organism>
<dbReference type="CDD" id="cd08544">
    <property type="entry name" value="Reeler"/>
    <property type="match status" value="1"/>
</dbReference>
<dbReference type="STRING" id="1965070.A0A3S4RLD8"/>
<feature type="signal peptide" evidence="1">
    <location>
        <begin position="1"/>
        <end position="22"/>
    </location>
</feature>
<dbReference type="OrthoDB" id="6418377at2759"/>
<keyword evidence="5" id="KW-1185">Reference proteome</keyword>
<feature type="domain" description="Reelin" evidence="2">
    <location>
        <begin position="17"/>
        <end position="169"/>
    </location>
</feature>
<name>A0A3S4RLD8_9ACAR</name>
<proteinExistence type="predicted"/>
<dbReference type="PROSITE" id="PS51019">
    <property type="entry name" value="REELIN"/>
    <property type="match status" value="1"/>
</dbReference>
<reference evidence="4 5" key="1">
    <citation type="journal article" date="2018" name="Gigascience">
        <title>Genomes of trombidid mites reveal novel predicted allergens and laterally-transferred genes associated with secondary metabolism.</title>
        <authorList>
            <person name="Dong X."/>
            <person name="Chaisiri K."/>
            <person name="Xia D."/>
            <person name="Armstrong S.D."/>
            <person name="Fang Y."/>
            <person name="Donnelly M.J."/>
            <person name="Kadowaki T."/>
            <person name="McGarry J.W."/>
            <person name="Darby A.C."/>
            <person name="Makepeace B.L."/>
        </authorList>
    </citation>
    <scope>NUCLEOTIDE SEQUENCE [LARGE SCALE GENOMIC DNA]</scope>
    <source>
        <strain evidence="4">UoL-WK</strain>
    </source>
</reference>
<dbReference type="GO" id="GO:0016020">
    <property type="term" value="C:membrane"/>
    <property type="evidence" value="ECO:0007669"/>
    <property type="project" value="TreeGrafter"/>
</dbReference>
<dbReference type="EMBL" id="NCKU01000053">
    <property type="protein sequence ID" value="RWS17610.1"/>
    <property type="molecule type" value="Genomic_DNA"/>
</dbReference>
<evidence type="ECO:0000256" key="1">
    <source>
        <dbReference type="SAM" id="SignalP"/>
    </source>
</evidence>
<evidence type="ECO:0000313" key="4">
    <source>
        <dbReference type="EMBL" id="RWS17622.1"/>
    </source>
</evidence>
<feature type="chain" id="PRO_5033399763" evidence="1">
    <location>
        <begin position="23"/>
        <end position="169"/>
    </location>
</feature>
<dbReference type="InterPro" id="IPR051237">
    <property type="entry name" value="Ferric-chelate_Red/DefProt"/>
</dbReference>